<keyword evidence="3 6" id="KW-0812">Transmembrane</keyword>
<evidence type="ECO:0000256" key="4">
    <source>
        <dbReference type="ARBA" id="ARBA00022989"/>
    </source>
</evidence>
<protein>
    <recommendedName>
        <fullName evidence="9">Senescence-associated protein</fullName>
    </recommendedName>
</protein>
<evidence type="ECO:0000256" key="1">
    <source>
        <dbReference type="ARBA" id="ARBA00004141"/>
    </source>
</evidence>
<gene>
    <name evidence="7" type="ORF">QYE76_032313</name>
</gene>
<dbReference type="GO" id="GO:0009734">
    <property type="term" value="P:auxin-activated signaling pathway"/>
    <property type="evidence" value="ECO:0007669"/>
    <property type="project" value="InterPro"/>
</dbReference>
<dbReference type="EMBL" id="JAUUTY010000007">
    <property type="protein sequence ID" value="KAK1608640.1"/>
    <property type="molecule type" value="Genomic_DNA"/>
</dbReference>
<feature type="transmembrane region" description="Helical" evidence="6">
    <location>
        <begin position="236"/>
        <end position="258"/>
    </location>
</feature>
<accession>A0AAD8QT90</accession>
<reference evidence="7" key="1">
    <citation type="submission" date="2023-07" db="EMBL/GenBank/DDBJ databases">
        <title>A chromosome-level genome assembly of Lolium multiflorum.</title>
        <authorList>
            <person name="Chen Y."/>
            <person name="Copetti D."/>
            <person name="Kolliker R."/>
            <person name="Studer B."/>
        </authorList>
    </citation>
    <scope>NUCLEOTIDE SEQUENCE</scope>
    <source>
        <strain evidence="7">02402/16</strain>
        <tissue evidence="7">Leaf</tissue>
    </source>
</reference>
<evidence type="ECO:0000256" key="6">
    <source>
        <dbReference type="SAM" id="Phobius"/>
    </source>
</evidence>
<feature type="transmembrane region" description="Helical" evidence="6">
    <location>
        <begin position="76"/>
        <end position="100"/>
    </location>
</feature>
<comment type="caution">
    <text evidence="7">The sequence shown here is derived from an EMBL/GenBank/DDBJ whole genome shotgun (WGS) entry which is preliminary data.</text>
</comment>
<dbReference type="PANTHER" id="PTHR32191">
    <property type="entry name" value="TETRASPANIN-8-RELATED"/>
    <property type="match status" value="1"/>
</dbReference>
<feature type="transmembrane region" description="Helical" evidence="6">
    <location>
        <begin position="50"/>
        <end position="69"/>
    </location>
</feature>
<evidence type="ECO:0000256" key="2">
    <source>
        <dbReference type="ARBA" id="ARBA00006840"/>
    </source>
</evidence>
<keyword evidence="5 6" id="KW-0472">Membrane</keyword>
<keyword evidence="8" id="KW-1185">Reference proteome</keyword>
<evidence type="ECO:0000313" key="8">
    <source>
        <dbReference type="Proteomes" id="UP001231189"/>
    </source>
</evidence>
<evidence type="ECO:0000313" key="7">
    <source>
        <dbReference type="EMBL" id="KAK1608640.1"/>
    </source>
</evidence>
<dbReference type="InterPro" id="IPR044991">
    <property type="entry name" value="TET_plant"/>
</dbReference>
<dbReference type="Proteomes" id="UP001231189">
    <property type="component" value="Unassembled WGS sequence"/>
</dbReference>
<evidence type="ECO:0008006" key="9">
    <source>
        <dbReference type="Google" id="ProtNLM"/>
    </source>
</evidence>
<evidence type="ECO:0000256" key="3">
    <source>
        <dbReference type="ARBA" id="ARBA00022692"/>
    </source>
</evidence>
<organism evidence="7 8">
    <name type="scientific">Lolium multiflorum</name>
    <name type="common">Italian ryegrass</name>
    <name type="synonym">Lolium perenne subsp. multiflorum</name>
    <dbReference type="NCBI Taxonomy" id="4521"/>
    <lineage>
        <taxon>Eukaryota</taxon>
        <taxon>Viridiplantae</taxon>
        <taxon>Streptophyta</taxon>
        <taxon>Embryophyta</taxon>
        <taxon>Tracheophyta</taxon>
        <taxon>Spermatophyta</taxon>
        <taxon>Magnoliopsida</taxon>
        <taxon>Liliopsida</taxon>
        <taxon>Poales</taxon>
        <taxon>Poaceae</taxon>
        <taxon>BOP clade</taxon>
        <taxon>Pooideae</taxon>
        <taxon>Poodae</taxon>
        <taxon>Poeae</taxon>
        <taxon>Poeae Chloroplast Group 2 (Poeae type)</taxon>
        <taxon>Loliodinae</taxon>
        <taxon>Loliinae</taxon>
        <taxon>Lolium</taxon>
    </lineage>
</organism>
<feature type="transmembrane region" description="Helical" evidence="6">
    <location>
        <begin position="9"/>
        <end position="30"/>
    </location>
</feature>
<evidence type="ECO:0000256" key="5">
    <source>
        <dbReference type="ARBA" id="ARBA00023136"/>
    </source>
</evidence>
<dbReference type="Pfam" id="PF00335">
    <property type="entry name" value="Tetraspanin"/>
    <property type="match status" value="1"/>
</dbReference>
<comment type="subcellular location">
    <subcellularLocation>
        <location evidence="1">Membrane</location>
        <topology evidence="1">Multi-pass membrane protein</topology>
    </subcellularLocation>
</comment>
<dbReference type="GO" id="GO:0016020">
    <property type="term" value="C:membrane"/>
    <property type="evidence" value="ECO:0007669"/>
    <property type="project" value="UniProtKB-SubCell"/>
</dbReference>
<proteinExistence type="inferred from homology"/>
<comment type="similarity">
    <text evidence="2">Belongs to the tetraspanin (TM4SF) family.</text>
</comment>
<name>A0AAD8QT90_LOLMU</name>
<dbReference type="InterPro" id="IPR018499">
    <property type="entry name" value="Tetraspanin/Peripherin"/>
</dbReference>
<sequence>MAPRCSNTVFAVFNVVTLLLGAAVLAAGIYASAPHRGAATDCDRFLRTPAIVLGVAIMVASLAGLVGACCRASALLWIYLFLTGLLILAALCFAGFAFAVTNASAGQAVSGRGFKEYRLGDYSSWLRRTVEDGRNWGRIRSCLMEAKVCRSLQSNRTLDEFVNANLSPVQSGCCKPPTACNFTYQNETYWTKPPGHVSGADPDCDAWSNEQSELCYGCQSCKAGVLGNLKNSWKKIAFVNAAFVVLLVVVYGFGCCALRNNRRHKYSLVGK</sequence>
<keyword evidence="4 6" id="KW-1133">Transmembrane helix</keyword>
<dbReference type="AlphaFoldDB" id="A0AAD8QT90"/>